<evidence type="ECO:0000313" key="1">
    <source>
        <dbReference type="EMBL" id="OOK77567.1"/>
    </source>
</evidence>
<dbReference type="EMBL" id="MVBN01000003">
    <property type="protein sequence ID" value="OOK77567.1"/>
    <property type="molecule type" value="Genomic_DNA"/>
</dbReference>
<dbReference type="AlphaFoldDB" id="A0A1V3XEG3"/>
<name>A0A1V3XEG3_MYCKA</name>
<reference evidence="1 2" key="1">
    <citation type="submission" date="2017-02" db="EMBL/GenBank/DDBJ databases">
        <title>Complete genome sequences of Mycobacterium kansasii strains isolated from rhesus macaques.</title>
        <authorList>
            <person name="Panda A."/>
            <person name="Nagaraj S."/>
            <person name="Zhao X."/>
            <person name="Tettelin H."/>
            <person name="Detolla L.J."/>
        </authorList>
    </citation>
    <scope>NUCLEOTIDE SEQUENCE [LARGE SCALE GENOMIC DNA]</scope>
    <source>
        <strain evidence="1 2">11-3469</strain>
    </source>
</reference>
<evidence type="ECO:0000313" key="2">
    <source>
        <dbReference type="Proteomes" id="UP000188532"/>
    </source>
</evidence>
<sequence length="312" mass="32305">MESLMPIYLMSERTRSVTIPGQALALSITGSVADAVLNIHAAADQPVVRSSSHRSVLPIVMGPLVVSVQPARGDFFGPDTVVQLGIGPDTADAVDPVQVVFEPVDVSGDSDVELATLTPAGTRIEIAVSALADRSLNPLGTAARAAARKVVGRRSEPSSHAVVIAVDASASMRSAFSDGSVSAAADIVVGVADAVGITDVSAMLVAEKPVAVPTEPARTLADSLRSAEPRWSAGVRWSTIDGIGARAVVCTDFPTQTLRQRFPVIAISTDPRLETDCAVLRPPRPGVDAAAEVLSQPAVLERIAISLVRGLM</sequence>
<dbReference type="STRING" id="1768.B1T50_28880"/>
<dbReference type="Proteomes" id="UP000188532">
    <property type="component" value="Unassembled WGS sequence"/>
</dbReference>
<accession>A0A1V3XEG3</accession>
<comment type="caution">
    <text evidence="1">The sequence shown here is derived from an EMBL/GenBank/DDBJ whole genome shotgun (WGS) entry which is preliminary data.</text>
</comment>
<gene>
    <name evidence="1" type="ORF">BZL29_3568</name>
</gene>
<organism evidence="1 2">
    <name type="scientific">Mycobacterium kansasii</name>
    <dbReference type="NCBI Taxonomy" id="1768"/>
    <lineage>
        <taxon>Bacteria</taxon>
        <taxon>Bacillati</taxon>
        <taxon>Actinomycetota</taxon>
        <taxon>Actinomycetes</taxon>
        <taxon>Mycobacteriales</taxon>
        <taxon>Mycobacteriaceae</taxon>
        <taxon>Mycobacterium</taxon>
    </lineage>
</organism>
<protein>
    <submittedName>
        <fullName evidence="1">Uncharacterized protein</fullName>
    </submittedName>
</protein>
<proteinExistence type="predicted"/>